<evidence type="ECO:0000259" key="16">
    <source>
        <dbReference type="Pfam" id="PF00137"/>
    </source>
</evidence>
<feature type="transmembrane region" description="Helical" evidence="15">
    <location>
        <begin position="89"/>
        <end position="114"/>
    </location>
</feature>
<feature type="domain" description="V-ATPase proteolipid subunit C-like" evidence="16">
    <location>
        <begin position="92"/>
        <end position="151"/>
    </location>
</feature>
<feature type="region of interest" description="Disordered" evidence="14">
    <location>
        <begin position="157"/>
        <end position="187"/>
    </location>
</feature>
<dbReference type="OrthoDB" id="5582002at2759"/>
<evidence type="ECO:0000256" key="3">
    <source>
        <dbReference type="ARBA" id="ARBA00022448"/>
    </source>
</evidence>
<keyword evidence="8 15" id="KW-0472">Membrane</keyword>
<dbReference type="CDD" id="cd18175">
    <property type="entry name" value="ATP-synt_Vo_c_ATP6C_rpt1"/>
    <property type="match status" value="1"/>
</dbReference>
<feature type="transmembrane region" description="Helical" evidence="15">
    <location>
        <begin position="55"/>
        <end position="77"/>
    </location>
</feature>
<dbReference type="Pfam" id="PF00137">
    <property type="entry name" value="ATP-synt_C"/>
    <property type="match status" value="2"/>
</dbReference>
<evidence type="ECO:0000256" key="6">
    <source>
        <dbReference type="ARBA" id="ARBA00022989"/>
    </source>
</evidence>
<evidence type="ECO:0000256" key="5">
    <source>
        <dbReference type="ARBA" id="ARBA00022781"/>
    </source>
</evidence>
<dbReference type="GO" id="GO:0033179">
    <property type="term" value="C:proton-transporting V-type ATPase, V0 domain"/>
    <property type="evidence" value="ECO:0007669"/>
    <property type="project" value="InterPro"/>
</dbReference>
<feature type="compositionally biased region" description="Pro residues" evidence="14">
    <location>
        <begin position="163"/>
        <end position="172"/>
    </location>
</feature>
<feature type="transmembrane region" description="Helical" evidence="15">
    <location>
        <begin position="126"/>
        <end position="151"/>
    </location>
</feature>
<dbReference type="InterPro" id="IPR002379">
    <property type="entry name" value="ATPase_proteolipid_c-like_dom"/>
</dbReference>
<evidence type="ECO:0000256" key="12">
    <source>
        <dbReference type="ARBA" id="ARBA00071118"/>
    </source>
</evidence>
<evidence type="ECO:0000256" key="10">
    <source>
        <dbReference type="ARBA" id="ARBA00046480"/>
    </source>
</evidence>
<dbReference type="STRING" id="230819.A0A5C3L3T2"/>
<gene>
    <name evidence="17" type="ORF">FA15DRAFT_701658</name>
</gene>
<sequence>MPSDLCPVYAPFFSAMGCTAAIVFTCIGASYGTAKSGVGISAMSVLRPDMMMKCSIPVVMAGIIAIYGLVVSVLIAGDLSVNMTLAQGFVQLGAGLSVGLAGLAAGFAVGIVGDAGVRGTAQQPRLFVGMILILIFSEVLGLYGLIVALIMNTKAQSMTGPHPASPTTPSSPPTVSGPMDSDRKSNVSSFYQAHATSGDALNSELPRVSSGAAGRANHPRDDVSSFYNPERTSMDQLNSNKMSAGYNRNSYFNMGREEPVKGGKDEEEAWDVYADFNNAGPRYNSAPLASPTVASNGYQQLTTPKSALPPGAETLDDNGNKVEMVTVPALGAEWGKDELRDMTKSGRKEKKRDRRRAFWKSWNRDQRGLCGKYFTRKVLVFFLFGLCAAIGIVLAFTIPRVPAFSFNSSTPLAAATGAWADAVPVIFSRAPANFSFPAFAALQLDTNANFLPLNFKHLKADVFDISTGRQVGTGDLGQRTIPAKGFPRILLPLNITYIARNDSDQTWASWYNACKNKETYPDGKRPPLQFRLLLDMSIMGLPGNPQTTAQIANAECPIELDLNAS</sequence>
<keyword evidence="6 15" id="KW-1133">Transmembrane helix</keyword>
<comment type="similarity">
    <text evidence="2">Belongs to the V-ATPase proteolipid subunit family.</text>
</comment>
<keyword evidence="3" id="KW-0813">Transport</keyword>
<dbReference type="NCBIfam" id="TIGR01100">
    <property type="entry name" value="V_ATP_synt_C"/>
    <property type="match status" value="1"/>
</dbReference>
<dbReference type="EMBL" id="ML210162">
    <property type="protein sequence ID" value="TFK27654.1"/>
    <property type="molecule type" value="Genomic_DNA"/>
</dbReference>
<keyword evidence="5" id="KW-0375">Hydrogen ion transport</keyword>
<dbReference type="Proteomes" id="UP000307440">
    <property type="component" value="Unassembled WGS sequence"/>
</dbReference>
<dbReference type="CDD" id="cd18176">
    <property type="entry name" value="ATP-synt_Vo_c_ATP6C_rpt2"/>
    <property type="match status" value="1"/>
</dbReference>
<evidence type="ECO:0000256" key="11">
    <source>
        <dbReference type="ARBA" id="ARBA00071096"/>
    </source>
</evidence>
<comment type="subcellular location">
    <subcellularLocation>
        <location evidence="1">Vacuole membrane</location>
        <topology evidence="1">Multi-pass membrane protein</topology>
    </subcellularLocation>
</comment>
<evidence type="ECO:0000256" key="1">
    <source>
        <dbReference type="ARBA" id="ARBA00004128"/>
    </source>
</evidence>
<organism evidence="17 18">
    <name type="scientific">Coprinopsis marcescibilis</name>
    <name type="common">Agaric fungus</name>
    <name type="synonym">Psathyrella marcescibilis</name>
    <dbReference type="NCBI Taxonomy" id="230819"/>
    <lineage>
        <taxon>Eukaryota</taxon>
        <taxon>Fungi</taxon>
        <taxon>Dikarya</taxon>
        <taxon>Basidiomycota</taxon>
        <taxon>Agaricomycotina</taxon>
        <taxon>Agaricomycetes</taxon>
        <taxon>Agaricomycetidae</taxon>
        <taxon>Agaricales</taxon>
        <taxon>Agaricineae</taxon>
        <taxon>Psathyrellaceae</taxon>
        <taxon>Coprinopsis</taxon>
    </lineage>
</organism>
<feature type="compositionally biased region" description="Polar residues" evidence="14">
    <location>
        <begin position="225"/>
        <end position="242"/>
    </location>
</feature>
<name>A0A5C3L3T2_COPMA</name>
<dbReference type="InterPro" id="IPR011555">
    <property type="entry name" value="ATPase_proteolipid_su_C_euk"/>
</dbReference>
<feature type="region of interest" description="Disordered" evidence="14">
    <location>
        <begin position="201"/>
        <end position="242"/>
    </location>
</feature>
<evidence type="ECO:0000256" key="15">
    <source>
        <dbReference type="SAM" id="Phobius"/>
    </source>
</evidence>
<feature type="transmembrane region" description="Helical" evidence="15">
    <location>
        <begin position="378"/>
        <end position="398"/>
    </location>
</feature>
<evidence type="ECO:0000256" key="14">
    <source>
        <dbReference type="SAM" id="MobiDB-lite"/>
    </source>
</evidence>
<accession>A0A5C3L3T2</accession>
<comment type="subunit">
    <text evidence="10">V-ATPase is a heteromultimeric enzyme composed of a peripheral catalytic V1 complex (components A to H) attached to an integral membrane V0 proton pore complex (components: a, c, c', c'', d, e, f and VOA1). The decameric c-ring forms the proton-conducting pore, and is composed of eight proteolipid subunits c, one subunit c' and one subunit c''.</text>
</comment>
<dbReference type="GO" id="GO:0005774">
    <property type="term" value="C:vacuolar membrane"/>
    <property type="evidence" value="ECO:0007669"/>
    <property type="project" value="UniProtKB-SubCell"/>
</dbReference>
<reference evidence="17 18" key="1">
    <citation type="journal article" date="2019" name="Nat. Ecol. Evol.">
        <title>Megaphylogeny resolves global patterns of mushroom evolution.</title>
        <authorList>
            <person name="Varga T."/>
            <person name="Krizsan K."/>
            <person name="Foldi C."/>
            <person name="Dima B."/>
            <person name="Sanchez-Garcia M."/>
            <person name="Sanchez-Ramirez S."/>
            <person name="Szollosi G.J."/>
            <person name="Szarkandi J.G."/>
            <person name="Papp V."/>
            <person name="Albert L."/>
            <person name="Andreopoulos W."/>
            <person name="Angelini C."/>
            <person name="Antonin V."/>
            <person name="Barry K.W."/>
            <person name="Bougher N.L."/>
            <person name="Buchanan P."/>
            <person name="Buyck B."/>
            <person name="Bense V."/>
            <person name="Catcheside P."/>
            <person name="Chovatia M."/>
            <person name="Cooper J."/>
            <person name="Damon W."/>
            <person name="Desjardin D."/>
            <person name="Finy P."/>
            <person name="Geml J."/>
            <person name="Haridas S."/>
            <person name="Hughes K."/>
            <person name="Justo A."/>
            <person name="Karasinski D."/>
            <person name="Kautmanova I."/>
            <person name="Kiss B."/>
            <person name="Kocsube S."/>
            <person name="Kotiranta H."/>
            <person name="LaButti K.M."/>
            <person name="Lechner B.E."/>
            <person name="Liimatainen K."/>
            <person name="Lipzen A."/>
            <person name="Lukacs Z."/>
            <person name="Mihaltcheva S."/>
            <person name="Morgado L.N."/>
            <person name="Niskanen T."/>
            <person name="Noordeloos M.E."/>
            <person name="Ohm R.A."/>
            <person name="Ortiz-Santana B."/>
            <person name="Ovrebo C."/>
            <person name="Racz N."/>
            <person name="Riley R."/>
            <person name="Savchenko A."/>
            <person name="Shiryaev A."/>
            <person name="Soop K."/>
            <person name="Spirin V."/>
            <person name="Szebenyi C."/>
            <person name="Tomsovsky M."/>
            <person name="Tulloss R.E."/>
            <person name="Uehling J."/>
            <person name="Grigoriev I.V."/>
            <person name="Vagvolgyi C."/>
            <person name="Papp T."/>
            <person name="Martin F.M."/>
            <person name="Miettinen O."/>
            <person name="Hibbett D.S."/>
            <person name="Nagy L.G."/>
        </authorList>
    </citation>
    <scope>NUCLEOTIDE SEQUENCE [LARGE SCALE GENOMIC DNA]</scope>
    <source>
        <strain evidence="17 18">CBS 121175</strain>
    </source>
</reference>
<dbReference type="PRINTS" id="PR00122">
    <property type="entry name" value="VACATPASE"/>
</dbReference>
<evidence type="ECO:0000256" key="9">
    <source>
        <dbReference type="ARBA" id="ARBA00045519"/>
    </source>
</evidence>
<proteinExistence type="inferred from homology"/>
<feature type="transmembrane region" description="Helical" evidence="15">
    <location>
        <begin position="12"/>
        <end position="34"/>
    </location>
</feature>
<dbReference type="GO" id="GO:0046961">
    <property type="term" value="F:proton-transporting ATPase activity, rotational mechanism"/>
    <property type="evidence" value="ECO:0007669"/>
    <property type="project" value="InterPro"/>
</dbReference>
<dbReference type="FunFam" id="1.20.120.610:FF:000001">
    <property type="entry name" value="V-type proton ATPase proteolipid subunit"/>
    <property type="match status" value="1"/>
</dbReference>
<evidence type="ECO:0000256" key="7">
    <source>
        <dbReference type="ARBA" id="ARBA00023065"/>
    </source>
</evidence>
<evidence type="ECO:0000256" key="13">
    <source>
        <dbReference type="ARBA" id="ARBA00075098"/>
    </source>
</evidence>
<feature type="domain" description="V-ATPase proteolipid subunit C-like" evidence="16">
    <location>
        <begin position="16"/>
        <end position="75"/>
    </location>
</feature>
<dbReference type="InterPro" id="IPR000245">
    <property type="entry name" value="ATPase_proteolipid_csu"/>
</dbReference>
<comment type="function">
    <text evidence="9">Proton-conducting pore forming subunit of the V0 complex of vacuolar(H+)-ATPase (V-ATPase), a multisubunit enzyme composed of a peripheral complex (V1) that hydrolyzes ATP and a membrane integral complex (V0) that translocates protons. V-ATPase is responsible for acidifying and maintaining the pH of intracellular compartments.</text>
</comment>
<dbReference type="SUPFAM" id="SSF81333">
    <property type="entry name" value="F1F0 ATP synthase subunit C"/>
    <property type="match status" value="1"/>
</dbReference>
<protein>
    <recommendedName>
        <fullName evidence="12">V-type proton ATPase subunit C</fullName>
    </recommendedName>
    <alternativeName>
        <fullName evidence="11">V-type proton ATPase subunit c</fullName>
    </alternativeName>
    <alternativeName>
        <fullName evidence="13">Vacuolar proton pump c subunit</fullName>
    </alternativeName>
</protein>
<evidence type="ECO:0000313" key="18">
    <source>
        <dbReference type="Proteomes" id="UP000307440"/>
    </source>
</evidence>
<keyword evidence="7" id="KW-0406">Ion transport</keyword>
<dbReference type="AlphaFoldDB" id="A0A5C3L3T2"/>
<dbReference type="Gene3D" id="1.20.120.610">
    <property type="entry name" value="lithium bound rotor ring of v- atpase"/>
    <property type="match status" value="1"/>
</dbReference>
<evidence type="ECO:0000256" key="2">
    <source>
        <dbReference type="ARBA" id="ARBA00007296"/>
    </source>
</evidence>
<dbReference type="InterPro" id="IPR035921">
    <property type="entry name" value="F/V-ATP_Csub_sf"/>
</dbReference>
<evidence type="ECO:0000256" key="4">
    <source>
        <dbReference type="ARBA" id="ARBA00022692"/>
    </source>
</evidence>
<keyword evidence="4 15" id="KW-0812">Transmembrane</keyword>
<evidence type="ECO:0000313" key="17">
    <source>
        <dbReference type="EMBL" id="TFK27654.1"/>
    </source>
</evidence>
<dbReference type="PANTHER" id="PTHR10263">
    <property type="entry name" value="V-TYPE PROTON ATPASE PROTEOLIPID SUBUNIT"/>
    <property type="match status" value="1"/>
</dbReference>
<keyword evidence="18" id="KW-1185">Reference proteome</keyword>
<evidence type="ECO:0000256" key="8">
    <source>
        <dbReference type="ARBA" id="ARBA00023136"/>
    </source>
</evidence>